<dbReference type="InterPro" id="IPR001206">
    <property type="entry name" value="Diacylglycerol_kinase_cat_dom"/>
</dbReference>
<dbReference type="Gene3D" id="3.40.50.10330">
    <property type="entry name" value="Probable inorganic polyphosphate/atp-NAD kinase, domain 1"/>
    <property type="match status" value="1"/>
</dbReference>
<evidence type="ECO:0000259" key="1">
    <source>
        <dbReference type="Pfam" id="PF00781"/>
    </source>
</evidence>
<proteinExistence type="predicted"/>
<gene>
    <name evidence="2" type="ORF">P0Y56_08530</name>
</gene>
<evidence type="ECO:0000313" key="2">
    <source>
        <dbReference type="EMBL" id="WEK48323.1"/>
    </source>
</evidence>
<accession>A0AAJ6BR27</accession>
<dbReference type="KEGG" id="acob:P0Y56_08530"/>
<dbReference type="InterPro" id="IPR017438">
    <property type="entry name" value="ATP-NAD_kinase_N"/>
</dbReference>
<evidence type="ECO:0000313" key="3">
    <source>
        <dbReference type="Proteomes" id="UP001218362"/>
    </source>
</evidence>
<organism evidence="2 3">
    <name type="scientific">Candidatus Andeanibacterium colombiense</name>
    <dbReference type="NCBI Taxonomy" id="3121345"/>
    <lineage>
        <taxon>Bacteria</taxon>
        <taxon>Pseudomonadati</taxon>
        <taxon>Pseudomonadota</taxon>
        <taxon>Alphaproteobacteria</taxon>
        <taxon>Sphingomonadales</taxon>
        <taxon>Sphingomonadaceae</taxon>
        <taxon>Candidatus Andeanibacterium</taxon>
    </lineage>
</organism>
<keyword evidence="2" id="KW-0808">Transferase</keyword>
<sequence>MPLIAVLSNPNSSGNRRHLPRIREFCADRGNVMNVEVSNLALLRPALDRIAAARPDVFVINGGDGTIQSVLTELYADDGPDWKLPPIALMPGGRTNVIAKDMGASGDPLRALQRVIAIAETDLDDYLSIRQLISLSTGAGQRPTMGMFLAAGSLADLMLWCRHRLYSLGMPTWIAHVVTLICGVISVLTDWGARFLPPPPAPADVCVGGRKLRGRYQILMVSTLQNLVLWGRTPHGWPGTLSLIALERNRTAVARMVWKGLTGQLARARFPGLNVLPGNEIRFEAGISNVIMDGESFTAGPGETITLKPVPGVRFVDLRSRVRVTEPMADEAPAYGASRPEAAGVSRMTDVLSDARIQSRKL</sequence>
<dbReference type="Pfam" id="PF00781">
    <property type="entry name" value="DAGK_cat"/>
    <property type="match status" value="1"/>
</dbReference>
<keyword evidence="2" id="KW-0418">Kinase</keyword>
<dbReference type="GO" id="GO:0016301">
    <property type="term" value="F:kinase activity"/>
    <property type="evidence" value="ECO:0007669"/>
    <property type="project" value="UniProtKB-KW"/>
</dbReference>
<name>A0AAJ6BR27_9SPHN</name>
<dbReference type="AlphaFoldDB" id="A0AAJ6BR27"/>
<dbReference type="EMBL" id="CP119316">
    <property type="protein sequence ID" value="WEK48323.1"/>
    <property type="molecule type" value="Genomic_DNA"/>
</dbReference>
<feature type="domain" description="DAGKc" evidence="1">
    <location>
        <begin position="5"/>
        <end position="119"/>
    </location>
</feature>
<dbReference type="InterPro" id="IPR016064">
    <property type="entry name" value="NAD/diacylglycerol_kinase_sf"/>
</dbReference>
<dbReference type="Proteomes" id="UP001218362">
    <property type="component" value="Chromosome"/>
</dbReference>
<protein>
    <submittedName>
        <fullName evidence="2">Acylglycerol kinase family protein</fullName>
    </submittedName>
</protein>
<dbReference type="SUPFAM" id="SSF111331">
    <property type="entry name" value="NAD kinase/diacylglycerol kinase-like"/>
    <property type="match status" value="1"/>
</dbReference>
<reference evidence="2" key="1">
    <citation type="submission" date="2023-03" db="EMBL/GenBank/DDBJ databases">
        <title>Andean soil-derived lignocellulolytic bacterial consortium as a source of novel taxa and putative plastic-active enzymes.</title>
        <authorList>
            <person name="Diaz-Garcia L."/>
            <person name="Chuvochina M."/>
            <person name="Feuerriegel G."/>
            <person name="Bunk B."/>
            <person name="Sproer C."/>
            <person name="Streit W.R."/>
            <person name="Rodriguez L.M."/>
            <person name="Overmann J."/>
            <person name="Jimenez D.J."/>
        </authorList>
    </citation>
    <scope>NUCLEOTIDE SEQUENCE</scope>
    <source>
        <strain evidence="2">MAG 26</strain>
    </source>
</reference>